<accession>A0A1U7M760</accession>
<dbReference type="EMBL" id="LTDM01000011">
    <property type="protein sequence ID" value="OLS03090.1"/>
    <property type="molecule type" value="Genomic_DNA"/>
</dbReference>
<sequence length="233" mass="27201">MKNKGILIVLLVLTITLFISACTPKNAPSDNDNSNKELEKELREKDNKISELEQKIKELEEDEEIEGDDHLLTTLVKVLESLQKEDMEELKDYIHPEKGVRFTPYPYVDLEKNIVLKRDEIVDVFNDSKTYIWGSYDGKGNPIELSFKDYYKEFVYDKDFLNPQIIGNNYIVSSGNSLDNVKEAYPDSKFAELYFKGFEEQYEGIDWESLKLVFEKQEGKWYLVGVIHGQWTV</sequence>
<evidence type="ECO:0000256" key="1">
    <source>
        <dbReference type="SAM" id="MobiDB-lite"/>
    </source>
</evidence>
<reference evidence="3 4" key="1">
    <citation type="submission" date="2016-02" db="EMBL/GenBank/DDBJ databases">
        <title>Genome sequence of Tissierella creatinophila DSM 6911.</title>
        <authorList>
            <person name="Poehlein A."/>
            <person name="Daniel R."/>
        </authorList>
    </citation>
    <scope>NUCLEOTIDE SEQUENCE [LARGE SCALE GENOMIC DNA]</scope>
    <source>
        <strain evidence="3 4">DSM 6911</strain>
    </source>
</reference>
<dbReference type="PROSITE" id="PS51257">
    <property type="entry name" value="PROKAR_LIPOPROTEIN"/>
    <property type="match status" value="1"/>
</dbReference>
<proteinExistence type="predicted"/>
<keyword evidence="4" id="KW-1185">Reference proteome</keyword>
<evidence type="ECO:0000256" key="2">
    <source>
        <dbReference type="SAM" id="SignalP"/>
    </source>
</evidence>
<dbReference type="OrthoDB" id="1267107at2"/>
<feature type="region of interest" description="Disordered" evidence="1">
    <location>
        <begin position="26"/>
        <end position="45"/>
    </location>
</feature>
<protein>
    <recommendedName>
        <fullName evidence="5">Lipoprotein</fullName>
    </recommendedName>
</protein>
<keyword evidence="2" id="KW-0732">Signal</keyword>
<evidence type="ECO:0000313" key="3">
    <source>
        <dbReference type="EMBL" id="OLS03090.1"/>
    </source>
</evidence>
<dbReference type="AlphaFoldDB" id="A0A1U7M760"/>
<feature type="compositionally biased region" description="Basic and acidic residues" evidence="1">
    <location>
        <begin position="33"/>
        <end position="45"/>
    </location>
</feature>
<gene>
    <name evidence="3" type="ORF">TICRE_07860</name>
</gene>
<evidence type="ECO:0000313" key="4">
    <source>
        <dbReference type="Proteomes" id="UP000186112"/>
    </source>
</evidence>
<comment type="caution">
    <text evidence="3">The sequence shown here is derived from an EMBL/GenBank/DDBJ whole genome shotgun (WGS) entry which is preliminary data.</text>
</comment>
<organism evidence="3 4">
    <name type="scientific">Tissierella creatinophila DSM 6911</name>
    <dbReference type="NCBI Taxonomy" id="1123403"/>
    <lineage>
        <taxon>Bacteria</taxon>
        <taxon>Bacillati</taxon>
        <taxon>Bacillota</taxon>
        <taxon>Tissierellia</taxon>
        <taxon>Tissierellales</taxon>
        <taxon>Tissierellaceae</taxon>
        <taxon>Tissierella</taxon>
    </lineage>
</organism>
<name>A0A1U7M760_TISCR</name>
<feature type="signal peptide" evidence="2">
    <location>
        <begin position="1"/>
        <end position="21"/>
    </location>
</feature>
<feature type="chain" id="PRO_5038916862" description="Lipoprotein" evidence="2">
    <location>
        <begin position="22"/>
        <end position="233"/>
    </location>
</feature>
<dbReference type="Proteomes" id="UP000186112">
    <property type="component" value="Unassembled WGS sequence"/>
</dbReference>
<dbReference type="RefSeq" id="WP_084191811.1">
    <property type="nucleotide sequence ID" value="NZ_LTDM01000011.1"/>
</dbReference>
<evidence type="ECO:0008006" key="5">
    <source>
        <dbReference type="Google" id="ProtNLM"/>
    </source>
</evidence>